<dbReference type="EMBL" id="LN856868">
    <property type="protein sequence ID" value="CDP93389.1"/>
    <property type="molecule type" value="Genomic_DNA"/>
</dbReference>
<name>A0A1I9G126_BRUMA</name>
<protein>
    <submittedName>
        <fullName evidence="1">Bm9245</fullName>
    </submittedName>
</protein>
<dbReference type="AlphaFoldDB" id="A0A1I9G126"/>
<sequence length="77" mass="9123">MIARSGHIERQLNQFDEKLEDPSETLTYNECCDIQEKNQTNVMPLNDEIPEIDRFWKLEFIDIQEQPNQINDGEALK</sequence>
<evidence type="ECO:0000313" key="1">
    <source>
        <dbReference type="EMBL" id="CDP93389.1"/>
    </source>
</evidence>
<reference evidence="1" key="2">
    <citation type="submission" date="2012-12" db="EMBL/GenBank/DDBJ databases">
        <authorList>
            <consortium name="WormBase Consortium"/>
            <person name="Ghedin E."/>
            <person name="Paulini M."/>
        </authorList>
    </citation>
    <scope>NUCLEOTIDE SEQUENCE</scope>
    <source>
        <strain evidence="1">FR3</strain>
    </source>
</reference>
<gene>
    <name evidence="1" type="primary">Bm9245</name>
    <name evidence="1" type="ORF">BM_Bm9245</name>
</gene>
<reference evidence="1" key="1">
    <citation type="journal article" date="2007" name="Science">
        <title>Draft genome of the filarial nematode parasite Brugia malayi.</title>
        <authorList>
            <person name="Ghedin E."/>
            <person name="Wang S."/>
            <person name="Spiro D."/>
            <person name="Caler E."/>
            <person name="Zhao Q."/>
            <person name="Crabtree J."/>
            <person name="Allen J.E."/>
            <person name="Delcher A.L."/>
            <person name="Guiliano D.B."/>
            <person name="Miranda-Saavedra D."/>
            <person name="Angiuoli S.V."/>
            <person name="Creasy T."/>
            <person name="Amedeo P."/>
            <person name="Haas B."/>
            <person name="El-Sayed N.M."/>
            <person name="Wortman J.R."/>
            <person name="Feldblyum T."/>
            <person name="Tallon L."/>
            <person name="Schatz M."/>
            <person name="Shumway M."/>
            <person name="Koo H."/>
            <person name="Salzberg S.L."/>
            <person name="Schobel S."/>
            <person name="Pertea M."/>
            <person name="Pop M."/>
            <person name="White O."/>
            <person name="Barton G.J."/>
            <person name="Carlow C.K."/>
            <person name="Crawford M.J."/>
            <person name="Daub J."/>
            <person name="Dimmic M.W."/>
            <person name="Estes C.F."/>
            <person name="Foster J.M."/>
            <person name="Ganatra M."/>
            <person name="Gregory W.F."/>
            <person name="Johnson N.M."/>
            <person name="Jin J."/>
            <person name="Komuniecki R."/>
            <person name="Korf I."/>
            <person name="Kumar S."/>
            <person name="Laney S."/>
            <person name="Li B.W."/>
            <person name="Li W."/>
            <person name="Lindblom T.H."/>
            <person name="Lustigman S."/>
            <person name="Ma D."/>
            <person name="Maina C.V."/>
            <person name="Martin D.M."/>
            <person name="McCarter J.P."/>
            <person name="McReynolds L."/>
            <person name="Mitreva M."/>
            <person name="Nutman T.B."/>
            <person name="Parkinson J."/>
            <person name="Peregrin-Alvarez J.M."/>
            <person name="Poole C."/>
            <person name="Ren Q."/>
            <person name="Saunders L."/>
            <person name="Sluder A.E."/>
            <person name="Smith K."/>
            <person name="Stanke M."/>
            <person name="Unnasch T.R."/>
            <person name="Ware J."/>
            <person name="Wei A.D."/>
            <person name="Weil G."/>
            <person name="Williams D.J."/>
            <person name="Zhang Y."/>
            <person name="Williams S.A."/>
            <person name="Fraser-Liggett C."/>
            <person name="Slatko B."/>
            <person name="Blaxter M.L."/>
            <person name="Scott A.L."/>
        </authorList>
    </citation>
    <scope>NUCLEOTIDE SEQUENCE</scope>
    <source>
        <strain evidence="1">FR3</strain>
    </source>
</reference>
<accession>A0A1I9G126</accession>
<organism evidence="1">
    <name type="scientific">Brugia malayi</name>
    <name type="common">Filarial nematode worm</name>
    <dbReference type="NCBI Taxonomy" id="6279"/>
    <lineage>
        <taxon>Eukaryota</taxon>
        <taxon>Metazoa</taxon>
        <taxon>Ecdysozoa</taxon>
        <taxon>Nematoda</taxon>
        <taxon>Chromadorea</taxon>
        <taxon>Rhabditida</taxon>
        <taxon>Spirurina</taxon>
        <taxon>Spiruromorpha</taxon>
        <taxon>Filarioidea</taxon>
        <taxon>Onchocercidae</taxon>
        <taxon>Brugia</taxon>
    </lineage>
</organism>
<proteinExistence type="predicted"/>